<dbReference type="AlphaFoldDB" id="A0A3P7P2W0"/>
<reference evidence="1 2" key="1">
    <citation type="submission" date="2018-11" db="EMBL/GenBank/DDBJ databases">
        <authorList>
            <consortium name="Pathogen Informatics"/>
        </authorList>
    </citation>
    <scope>NUCLEOTIDE SEQUENCE [LARGE SCALE GENOMIC DNA]</scope>
</reference>
<sequence>MLVKIFTGSMPKIEDERELELEAKAPVESNGVAAKDGMLQRSKAD</sequence>
<dbReference type="Proteomes" id="UP000281553">
    <property type="component" value="Unassembled WGS sequence"/>
</dbReference>
<name>A0A3P7P2W0_DIBLA</name>
<accession>A0A3P7P2W0</accession>
<gene>
    <name evidence="1" type="ORF">DILT_LOCUS19865</name>
</gene>
<dbReference type="EMBL" id="UYRU01123613">
    <property type="protein sequence ID" value="VDN49714.1"/>
    <property type="molecule type" value="Genomic_DNA"/>
</dbReference>
<protein>
    <submittedName>
        <fullName evidence="1">Uncharacterized protein</fullName>
    </submittedName>
</protein>
<proteinExistence type="predicted"/>
<keyword evidence="2" id="KW-1185">Reference proteome</keyword>
<evidence type="ECO:0000313" key="2">
    <source>
        <dbReference type="Proteomes" id="UP000281553"/>
    </source>
</evidence>
<evidence type="ECO:0000313" key="1">
    <source>
        <dbReference type="EMBL" id="VDN49714.1"/>
    </source>
</evidence>
<organism evidence="1 2">
    <name type="scientific">Dibothriocephalus latus</name>
    <name type="common">Fish tapeworm</name>
    <name type="synonym">Diphyllobothrium latum</name>
    <dbReference type="NCBI Taxonomy" id="60516"/>
    <lineage>
        <taxon>Eukaryota</taxon>
        <taxon>Metazoa</taxon>
        <taxon>Spiralia</taxon>
        <taxon>Lophotrochozoa</taxon>
        <taxon>Platyhelminthes</taxon>
        <taxon>Cestoda</taxon>
        <taxon>Eucestoda</taxon>
        <taxon>Diphyllobothriidea</taxon>
        <taxon>Diphyllobothriidae</taxon>
        <taxon>Dibothriocephalus</taxon>
    </lineage>
</organism>